<sequence>MKKGLSPVTLHYTLITGGFWMAFCVVTAYAAVYLQGIGCSNAELGLILALGNVGGALLSPVLGARIDRNRNLRHASVVNVLLAIQVALLIVLRVHPRRDFFNAACYVLYITAMMPVNAMNLDLCVRLERAKAPLNFGFARSMGSFSFVILSTLLGIITARWGHLSLPFAGLAVVLLQFAGNRLIDRDLREAEAAMPPAETEIREQSSSLPVFIRENRMFCLMLFGTIIIFIAHNMDGNFLINEIRALGGDTAIMGYVAAFTAITEVPIMMFSSKLPKKWDTVHYIRLSFVFFVLKILAYALAPTIPLFFAARVLQAPSYALYTVLIVSYADRQVARKDSAKAQSLAFSMTTIGSVLASLIGGQMFDTAGVKPTMLTAVAICAVGTVIALFGTRQVKGRANSTL</sequence>
<dbReference type="Proteomes" id="UP000682782">
    <property type="component" value="Chromosome"/>
</dbReference>
<keyword evidence="2" id="KW-1185">Reference proteome</keyword>
<accession>A0AC61N984</accession>
<evidence type="ECO:0000313" key="1">
    <source>
        <dbReference type="EMBL" id="QUC68446.1"/>
    </source>
</evidence>
<dbReference type="EMBL" id="CP068393">
    <property type="protein sequence ID" value="QUC68446.1"/>
    <property type="molecule type" value="Genomic_DNA"/>
</dbReference>
<reference evidence="1" key="1">
    <citation type="submission" date="2021-01" db="EMBL/GenBank/DDBJ databases">
        <title>Complete genome sequence of Clostridiales bacterium R-7.</title>
        <authorList>
            <person name="Mahoney-Kurpe S.C."/>
            <person name="Palevich N."/>
            <person name="Koike S."/>
            <person name="Moon C.D."/>
            <person name="Attwood G.T."/>
        </authorList>
    </citation>
    <scope>NUCLEOTIDE SEQUENCE</scope>
    <source>
        <strain evidence="1">R-7</strain>
    </source>
</reference>
<gene>
    <name evidence="1" type="ORF">JYE49_07080</name>
</gene>
<evidence type="ECO:0000313" key="2">
    <source>
        <dbReference type="Proteomes" id="UP000682782"/>
    </source>
</evidence>
<proteinExistence type="predicted"/>
<protein>
    <submittedName>
        <fullName evidence="1">MFS transporter</fullName>
    </submittedName>
</protein>
<organism evidence="1 2">
    <name type="scientific">Aristaeella hokkaidonensis</name>
    <dbReference type="NCBI Taxonomy" id="3046382"/>
    <lineage>
        <taxon>Bacteria</taxon>
        <taxon>Bacillati</taxon>
        <taxon>Bacillota</taxon>
        <taxon>Clostridia</taxon>
        <taxon>Eubacteriales</taxon>
        <taxon>Aristaeellaceae</taxon>
        <taxon>Aristaeella</taxon>
    </lineage>
</organism>
<name>A0AC61N984_9FIRM</name>